<accession>A0A9W7CAX9</accession>
<evidence type="ECO:0000313" key="5">
    <source>
        <dbReference type="EMBL" id="GMI05373.1"/>
    </source>
</evidence>
<organism evidence="5 6">
    <name type="scientific">Triparma laevis f. longispina</name>
    <dbReference type="NCBI Taxonomy" id="1714387"/>
    <lineage>
        <taxon>Eukaryota</taxon>
        <taxon>Sar</taxon>
        <taxon>Stramenopiles</taxon>
        <taxon>Ochrophyta</taxon>
        <taxon>Bolidophyceae</taxon>
        <taxon>Parmales</taxon>
        <taxon>Triparmaceae</taxon>
        <taxon>Triparma</taxon>
    </lineage>
</organism>
<dbReference type="GO" id="GO:0042586">
    <property type="term" value="F:peptide deformylase activity"/>
    <property type="evidence" value="ECO:0007669"/>
    <property type="project" value="UniProtKB-EC"/>
</dbReference>
<protein>
    <recommendedName>
        <fullName evidence="2 3">Peptide deformylase</fullName>
        <ecNumber evidence="2 3">3.5.1.88</ecNumber>
    </recommendedName>
</protein>
<feature type="compositionally biased region" description="Low complexity" evidence="4">
    <location>
        <begin position="34"/>
        <end position="49"/>
    </location>
</feature>
<dbReference type="InterPro" id="IPR023635">
    <property type="entry name" value="Peptide_deformylase"/>
</dbReference>
<evidence type="ECO:0000313" key="6">
    <source>
        <dbReference type="Proteomes" id="UP001165122"/>
    </source>
</evidence>
<dbReference type="PANTHER" id="PTHR10458">
    <property type="entry name" value="PEPTIDE DEFORMYLASE"/>
    <property type="match status" value="1"/>
</dbReference>
<dbReference type="SUPFAM" id="SSF56420">
    <property type="entry name" value="Peptide deformylase"/>
    <property type="match status" value="1"/>
</dbReference>
<evidence type="ECO:0000256" key="3">
    <source>
        <dbReference type="RuleBase" id="RU362111"/>
    </source>
</evidence>
<dbReference type="PRINTS" id="PR01576">
    <property type="entry name" value="PDEFORMYLASE"/>
</dbReference>
<dbReference type="HAMAP" id="MF_00163">
    <property type="entry name" value="Pep_deformylase"/>
    <property type="match status" value="1"/>
</dbReference>
<dbReference type="InterPro" id="IPR036821">
    <property type="entry name" value="Peptide_deformylase_sf"/>
</dbReference>
<sequence>MPLLIRSFTLLLSKSASQSSFSHLRRSHHRNLLRLSSSSSDAGSDATSDVGRSPNPLGMKEEADPGSVEGTDFLIVKYPHPSLRHVNEECTEEEISNGLISSLSKQMFLIMYAANGVGLAAPQIGVNKRLMVYNPSGDPKKWMEETVWVNPIITDFSDSKGIEEEGCLSFPSMQGLVERPKWIKVSGQNLKGKTLKKKFTGFEARVFQHEYDHLDGVVYVDRLINDEEREKVRPRLEELVSEFGDGGIVELKELTPP</sequence>
<dbReference type="EC" id="3.5.1.88" evidence="2 3"/>
<keyword evidence="3" id="KW-0648">Protein biosynthesis</keyword>
<keyword evidence="3" id="KW-0378">Hydrolase</keyword>
<comment type="caution">
    <text evidence="5">The sequence shown here is derived from an EMBL/GenBank/DDBJ whole genome shotgun (WGS) entry which is preliminary data.</text>
</comment>
<feature type="region of interest" description="Disordered" evidence="4">
    <location>
        <begin position="34"/>
        <end position="67"/>
    </location>
</feature>
<comment type="catalytic activity">
    <reaction evidence="3">
        <text>N-terminal N-formyl-L-methionyl-[peptide] + H2O = N-terminal L-methionyl-[peptide] + formate</text>
        <dbReference type="Rhea" id="RHEA:24420"/>
        <dbReference type="Rhea" id="RHEA-COMP:10639"/>
        <dbReference type="Rhea" id="RHEA-COMP:10640"/>
        <dbReference type="ChEBI" id="CHEBI:15377"/>
        <dbReference type="ChEBI" id="CHEBI:15740"/>
        <dbReference type="ChEBI" id="CHEBI:49298"/>
        <dbReference type="ChEBI" id="CHEBI:64731"/>
        <dbReference type="EC" id="3.5.1.88"/>
    </reaction>
</comment>
<proteinExistence type="inferred from homology"/>
<comment type="similarity">
    <text evidence="1 3">Belongs to the polypeptide deformylase family.</text>
</comment>
<name>A0A9W7CAX9_9STRA</name>
<dbReference type="OrthoDB" id="276063at2759"/>
<comment type="function">
    <text evidence="3">Removes the formyl group from the N-terminal Met of newly synthesized proteins.</text>
</comment>
<dbReference type="PANTHER" id="PTHR10458:SF22">
    <property type="entry name" value="PEPTIDE DEFORMYLASE"/>
    <property type="match status" value="1"/>
</dbReference>
<keyword evidence="3" id="KW-0479">Metal-binding</keyword>
<gene>
    <name evidence="5" type="ORF">TrLO_g7652</name>
</gene>
<dbReference type="GO" id="GO:0006412">
    <property type="term" value="P:translation"/>
    <property type="evidence" value="ECO:0007669"/>
    <property type="project" value="UniProtKB-KW"/>
</dbReference>
<dbReference type="NCBIfam" id="NF001159">
    <property type="entry name" value="PRK00150.1-3"/>
    <property type="match status" value="1"/>
</dbReference>
<evidence type="ECO:0000256" key="4">
    <source>
        <dbReference type="SAM" id="MobiDB-lite"/>
    </source>
</evidence>
<dbReference type="GO" id="GO:0046872">
    <property type="term" value="F:metal ion binding"/>
    <property type="evidence" value="ECO:0007669"/>
    <property type="project" value="UniProtKB-KW"/>
</dbReference>
<evidence type="ECO:0000256" key="1">
    <source>
        <dbReference type="ARBA" id="ARBA00010759"/>
    </source>
</evidence>
<dbReference type="CDD" id="cd00487">
    <property type="entry name" value="Pep_deformylase"/>
    <property type="match status" value="1"/>
</dbReference>
<keyword evidence="6" id="KW-1185">Reference proteome</keyword>
<dbReference type="Gene3D" id="3.90.45.10">
    <property type="entry name" value="Peptide deformylase"/>
    <property type="match status" value="1"/>
</dbReference>
<dbReference type="EMBL" id="BRXW01000086">
    <property type="protein sequence ID" value="GMI05373.1"/>
    <property type="molecule type" value="Genomic_DNA"/>
</dbReference>
<dbReference type="AlphaFoldDB" id="A0A9W7CAX9"/>
<dbReference type="NCBIfam" id="TIGR00079">
    <property type="entry name" value="pept_deformyl"/>
    <property type="match status" value="1"/>
</dbReference>
<dbReference type="Pfam" id="PF01327">
    <property type="entry name" value="Pep_deformylase"/>
    <property type="match status" value="1"/>
</dbReference>
<evidence type="ECO:0000256" key="2">
    <source>
        <dbReference type="ARBA" id="ARBA00012175"/>
    </source>
</evidence>
<reference evidence="6" key="1">
    <citation type="journal article" date="2023" name="Commun. Biol.">
        <title>Genome analysis of Parmales, the sister group of diatoms, reveals the evolutionary specialization of diatoms from phago-mixotrophs to photoautotrophs.</title>
        <authorList>
            <person name="Ban H."/>
            <person name="Sato S."/>
            <person name="Yoshikawa S."/>
            <person name="Yamada K."/>
            <person name="Nakamura Y."/>
            <person name="Ichinomiya M."/>
            <person name="Sato N."/>
            <person name="Blanc-Mathieu R."/>
            <person name="Endo H."/>
            <person name="Kuwata A."/>
            <person name="Ogata H."/>
        </authorList>
    </citation>
    <scope>NUCLEOTIDE SEQUENCE [LARGE SCALE GENOMIC DNA]</scope>
    <source>
        <strain evidence="6">NIES 3700</strain>
    </source>
</reference>
<dbReference type="Proteomes" id="UP001165122">
    <property type="component" value="Unassembled WGS sequence"/>
</dbReference>